<feature type="region of interest" description="Disordered" evidence="1">
    <location>
        <begin position="57"/>
        <end position="82"/>
    </location>
</feature>
<evidence type="ECO:0000313" key="2">
    <source>
        <dbReference type="EMBL" id="AWV07217.1"/>
    </source>
</evidence>
<dbReference type="Proteomes" id="UP000249447">
    <property type="component" value="Chromosome"/>
</dbReference>
<gene>
    <name evidence="2" type="ORF">C9I47_1516</name>
</gene>
<dbReference type="AlphaFoldDB" id="A0A2U9T7K5"/>
<name>A0A2U9T7K5_9GAMM</name>
<protein>
    <recommendedName>
        <fullName evidence="4">Ribbon-helix-helix protein, CopG family</fullName>
    </recommendedName>
</protein>
<keyword evidence="3" id="KW-1185">Reference proteome</keyword>
<dbReference type="KEGG" id="lmb:C9I47_1516"/>
<evidence type="ECO:0000256" key="1">
    <source>
        <dbReference type="SAM" id="MobiDB-lite"/>
    </source>
</evidence>
<accession>A0A2U9T7K5</accession>
<sequence length="82" mass="9299">MGLQMISIRLPKVLIEDLKRFAEREGLGYQPLIRRVLMRWVGHEYKLEAQERFASSMATPSAVEDVSHSSCEDDGEPMAAYG</sequence>
<evidence type="ECO:0000313" key="3">
    <source>
        <dbReference type="Proteomes" id="UP000249447"/>
    </source>
</evidence>
<proteinExistence type="predicted"/>
<dbReference type="EMBL" id="CP029843">
    <property type="protein sequence ID" value="AWV07217.1"/>
    <property type="molecule type" value="Genomic_DNA"/>
</dbReference>
<evidence type="ECO:0008006" key="4">
    <source>
        <dbReference type="Google" id="ProtNLM"/>
    </source>
</evidence>
<organism evidence="2 3">
    <name type="scientific">Marilutibacter maris</name>
    <dbReference type="NCBI Taxonomy" id="1605891"/>
    <lineage>
        <taxon>Bacteria</taxon>
        <taxon>Pseudomonadati</taxon>
        <taxon>Pseudomonadota</taxon>
        <taxon>Gammaproteobacteria</taxon>
        <taxon>Lysobacterales</taxon>
        <taxon>Lysobacteraceae</taxon>
        <taxon>Marilutibacter</taxon>
    </lineage>
</organism>
<reference evidence="2 3" key="1">
    <citation type="submission" date="2018-05" db="EMBL/GenBank/DDBJ databases">
        <title>The complete genome of Lysobacter maris HZ9B, a marine bacterium antagonistic against terrestrial plant pathogens.</title>
        <authorList>
            <person name="Zhang X.-Q."/>
        </authorList>
    </citation>
    <scope>NUCLEOTIDE SEQUENCE [LARGE SCALE GENOMIC DNA]</scope>
    <source>
        <strain evidence="2 3">HZ9B</strain>
    </source>
</reference>